<proteinExistence type="inferred from homology"/>
<reference evidence="6 7" key="1">
    <citation type="journal article" date="2017" name="Int. J. Parasitol.">
        <title>The genome of the protozoan parasite Cystoisospora suis and a reverse vaccinology approach to identify vaccine candidates.</title>
        <authorList>
            <person name="Palmieri N."/>
            <person name="Shrestha A."/>
            <person name="Ruttkowski B."/>
            <person name="Beck T."/>
            <person name="Vogl C."/>
            <person name="Tomley F."/>
            <person name="Blake D.P."/>
            <person name="Joachim A."/>
        </authorList>
    </citation>
    <scope>NUCLEOTIDE SEQUENCE [LARGE SCALE GENOMIC DNA]</scope>
    <source>
        <strain evidence="6 7">Wien I</strain>
    </source>
</reference>
<dbReference type="RefSeq" id="XP_067921520.1">
    <property type="nucleotide sequence ID" value="XM_068066503.1"/>
</dbReference>
<dbReference type="Pfam" id="PF00011">
    <property type="entry name" value="HSP20"/>
    <property type="match status" value="1"/>
</dbReference>
<evidence type="ECO:0000256" key="3">
    <source>
        <dbReference type="RuleBase" id="RU003616"/>
    </source>
</evidence>
<dbReference type="InterPro" id="IPR031107">
    <property type="entry name" value="Small_HSP"/>
</dbReference>
<evidence type="ECO:0000256" key="4">
    <source>
        <dbReference type="SAM" id="MobiDB-lite"/>
    </source>
</evidence>
<gene>
    <name evidence="6" type="ORF">CSUI_006340</name>
</gene>
<feature type="domain" description="SHSP" evidence="5">
    <location>
        <begin position="160"/>
        <end position="273"/>
    </location>
</feature>
<protein>
    <submittedName>
        <fullName evidence="6">Heat shock protein hsp28</fullName>
    </submittedName>
</protein>
<dbReference type="OrthoDB" id="329860at2759"/>
<dbReference type="PROSITE" id="PS01031">
    <property type="entry name" value="SHSP"/>
    <property type="match status" value="1"/>
</dbReference>
<evidence type="ECO:0000313" key="6">
    <source>
        <dbReference type="EMBL" id="PHJ19827.1"/>
    </source>
</evidence>
<evidence type="ECO:0000256" key="1">
    <source>
        <dbReference type="ARBA" id="ARBA00023016"/>
    </source>
</evidence>
<evidence type="ECO:0000256" key="2">
    <source>
        <dbReference type="PROSITE-ProRule" id="PRU00285"/>
    </source>
</evidence>
<dbReference type="InterPro" id="IPR002068">
    <property type="entry name" value="A-crystallin/Hsp20_dom"/>
</dbReference>
<keyword evidence="7" id="KW-1185">Reference proteome</keyword>
<organism evidence="6 7">
    <name type="scientific">Cystoisospora suis</name>
    <dbReference type="NCBI Taxonomy" id="483139"/>
    <lineage>
        <taxon>Eukaryota</taxon>
        <taxon>Sar</taxon>
        <taxon>Alveolata</taxon>
        <taxon>Apicomplexa</taxon>
        <taxon>Conoidasida</taxon>
        <taxon>Coccidia</taxon>
        <taxon>Eucoccidiorida</taxon>
        <taxon>Eimeriorina</taxon>
        <taxon>Sarcocystidae</taxon>
        <taxon>Cystoisospora</taxon>
    </lineage>
</organism>
<dbReference type="PANTHER" id="PTHR11527">
    <property type="entry name" value="HEAT-SHOCK PROTEIN 20 FAMILY MEMBER"/>
    <property type="match status" value="1"/>
</dbReference>
<dbReference type="GeneID" id="94429714"/>
<evidence type="ECO:0000313" key="7">
    <source>
        <dbReference type="Proteomes" id="UP000221165"/>
    </source>
</evidence>
<dbReference type="EMBL" id="MIGC01003191">
    <property type="protein sequence ID" value="PHJ19827.1"/>
    <property type="molecule type" value="Genomic_DNA"/>
</dbReference>
<feature type="compositionally biased region" description="Basic and acidic residues" evidence="4">
    <location>
        <begin position="1"/>
        <end position="10"/>
    </location>
</feature>
<accession>A0A2C6KQN2</accession>
<dbReference type="CDD" id="cd06464">
    <property type="entry name" value="ACD_sHsps-like"/>
    <property type="match status" value="1"/>
</dbReference>
<comment type="caution">
    <text evidence="6">The sequence shown here is derived from an EMBL/GenBank/DDBJ whole genome shotgun (WGS) entry which is preliminary data.</text>
</comment>
<dbReference type="Gene3D" id="2.60.40.790">
    <property type="match status" value="1"/>
</dbReference>
<sequence>MSDKTGKVDNRGCPVAEQDGPLVPNSANSSFPSFPYRSPFSMPSMMYPMSTMDRLYAEMMENMDRVHSEMERLYQTHLAPSLPPSVGYPYHQPDSPSYGLTMRPWWRPSYWFRQRQNQQALESGLSSSNQGEILPVSQRSQVPFSSWGDIMPFGYWGRDGLTGHRMPRVDIQDRASEIVVQADVPGMNRENLKVDLHDGVLTIRGEQREDRKQEDQGFYLQERSQASFSRSFVLPDKVNEDGVKASLVNGVLQVHIPKENPTAPPAVKNIRIE</sequence>
<dbReference type="VEuPathDB" id="ToxoDB:CSUI_006340"/>
<feature type="region of interest" description="Disordered" evidence="4">
    <location>
        <begin position="1"/>
        <end position="26"/>
    </location>
</feature>
<dbReference type="AlphaFoldDB" id="A0A2C6KQN2"/>
<keyword evidence="1 6" id="KW-0346">Stress response</keyword>
<dbReference type="InterPro" id="IPR008978">
    <property type="entry name" value="HSP20-like_chaperone"/>
</dbReference>
<dbReference type="Proteomes" id="UP000221165">
    <property type="component" value="Unassembled WGS sequence"/>
</dbReference>
<dbReference type="SUPFAM" id="SSF49764">
    <property type="entry name" value="HSP20-like chaperones"/>
    <property type="match status" value="1"/>
</dbReference>
<comment type="similarity">
    <text evidence="2 3">Belongs to the small heat shock protein (HSP20) family.</text>
</comment>
<name>A0A2C6KQN2_9APIC</name>
<evidence type="ECO:0000259" key="5">
    <source>
        <dbReference type="PROSITE" id="PS01031"/>
    </source>
</evidence>